<feature type="binding site" evidence="11">
    <location>
        <position position="129"/>
    </location>
    <ligand>
        <name>Fe(2+)</name>
        <dbReference type="ChEBI" id="CHEBI:29033"/>
        <note>for iron-dependent acireductone dioxygenase activity</note>
    </ligand>
</feature>
<keyword evidence="13" id="KW-1185">Reference proteome</keyword>
<dbReference type="AlphaFoldDB" id="A0A0D7BTA8"/>
<keyword evidence="7 11" id="KW-0560">Oxidoreductase</keyword>
<evidence type="ECO:0000256" key="3">
    <source>
        <dbReference type="ARBA" id="ARBA00022596"/>
    </source>
</evidence>
<name>A0A0D7BTA8_9AGAR</name>
<evidence type="ECO:0000256" key="11">
    <source>
        <dbReference type="HAMAP-Rule" id="MF_03154"/>
    </source>
</evidence>
<evidence type="ECO:0000256" key="2">
    <source>
        <dbReference type="ARBA" id="ARBA00022490"/>
    </source>
</evidence>
<feature type="binding site" evidence="11">
    <location>
        <position position="129"/>
    </location>
    <ligand>
        <name>Ni(2+)</name>
        <dbReference type="ChEBI" id="CHEBI:49786"/>
        <note>for nickel-dependent acireductone dioxygenase activity</note>
    </ligand>
</feature>
<keyword evidence="5 11" id="KW-0479">Metal-binding</keyword>
<keyword evidence="8 11" id="KW-0408">Iron</keyword>
<dbReference type="EC" id="1.13.11.53" evidence="11"/>
<evidence type="ECO:0000313" key="13">
    <source>
        <dbReference type="Proteomes" id="UP000054007"/>
    </source>
</evidence>
<feature type="binding site" evidence="11">
    <location>
        <position position="90"/>
    </location>
    <ligand>
        <name>Fe(2+)</name>
        <dbReference type="ChEBI" id="CHEBI:29033"/>
        <note>for iron-dependent acireductone dioxygenase activity</note>
    </ligand>
</feature>
<dbReference type="InterPro" id="IPR011051">
    <property type="entry name" value="RmlC_Cupin_sf"/>
</dbReference>
<evidence type="ECO:0000256" key="9">
    <source>
        <dbReference type="ARBA" id="ARBA00023167"/>
    </source>
</evidence>
<feature type="binding site" evidence="11">
    <location>
        <position position="84"/>
    </location>
    <ligand>
        <name>Ni(2+)</name>
        <dbReference type="ChEBI" id="CHEBI:49786"/>
        <note>for nickel-dependent acireductone dioxygenase activity</note>
    </ligand>
</feature>
<keyword evidence="4 11" id="KW-0028">Amino-acid biosynthesis</keyword>
<keyword evidence="9 11" id="KW-0486">Methionine biosynthesis</keyword>
<comment type="function">
    <text evidence="11">Catalyzes 2 different reactions between oxygen and the acireductone 1,2-dihydroxy-3-keto-5-methylthiopentene (DHK-MTPene) depending upon the metal bound in the active site. Fe-containing acireductone dioxygenase (Fe-ARD) produces formate and 2-keto-4-methylthiobutyrate (KMTB), the alpha-ketoacid precursor of methionine in the methionine recycle pathway. Ni-containing acireductone dioxygenase (Ni-ARD) produces methylthiopropionate, carbon monoxide and formate, and does not lie on the methionine recycle pathway.</text>
</comment>
<dbReference type="Pfam" id="PF03079">
    <property type="entry name" value="ARD"/>
    <property type="match status" value="1"/>
</dbReference>
<evidence type="ECO:0000256" key="7">
    <source>
        <dbReference type="ARBA" id="ARBA00023002"/>
    </source>
</evidence>
<sequence>MRAYYFDELPGDQRLPHDSAREVPPEVLKAIHVQALNIPLEGYEQAVTQYATDKGYQNHDVISMSKEGLGEAYEAKSKMFFAEHLHEDDEARYIIEGSGYFDLREQSDAWIRVAVVPGDLLIVPAGIYHRFTLDTHDYVKAMRLFKDAPKWEAIYRGEQSDNHPVRKAYLESTSL</sequence>
<gene>
    <name evidence="11" type="primary">ADI1</name>
    <name evidence="12" type="ORF">CYLTODRAFT_448818</name>
</gene>
<proteinExistence type="inferred from homology"/>
<dbReference type="UniPathway" id="UPA00904">
    <property type="reaction ID" value="UER00878"/>
</dbReference>
<dbReference type="FunFam" id="2.60.120.10:FF:000099">
    <property type="entry name" value="1,2-dihydroxy-3-keto-5-methylthiopentene dioxygenase"/>
    <property type="match status" value="1"/>
</dbReference>
<dbReference type="STRING" id="1314674.A0A0D7BTA8"/>
<comment type="catalytic activity">
    <reaction evidence="11">
        <text>1,2-dihydroxy-5-(methylsulfanyl)pent-1-en-3-one + O2 = 3-(methylsulfanyl)propanoate + CO + formate + 2 H(+)</text>
        <dbReference type="Rhea" id="RHEA:14161"/>
        <dbReference type="ChEBI" id="CHEBI:15378"/>
        <dbReference type="ChEBI" id="CHEBI:15379"/>
        <dbReference type="ChEBI" id="CHEBI:15740"/>
        <dbReference type="ChEBI" id="CHEBI:17245"/>
        <dbReference type="ChEBI" id="CHEBI:49016"/>
        <dbReference type="ChEBI" id="CHEBI:49252"/>
        <dbReference type="EC" id="1.13.11.53"/>
    </reaction>
</comment>
<comment type="subcellular location">
    <subcellularLocation>
        <location evidence="11">Cytoplasm</location>
    </subcellularLocation>
    <subcellularLocation>
        <location evidence="11">Nucleus</location>
    </subcellularLocation>
</comment>
<evidence type="ECO:0000256" key="1">
    <source>
        <dbReference type="ARBA" id="ARBA00000428"/>
    </source>
</evidence>
<reference evidence="12 13" key="1">
    <citation type="journal article" date="2015" name="Fungal Genet. Biol.">
        <title>Evolution of novel wood decay mechanisms in Agaricales revealed by the genome sequences of Fistulina hepatica and Cylindrobasidium torrendii.</title>
        <authorList>
            <person name="Floudas D."/>
            <person name="Held B.W."/>
            <person name="Riley R."/>
            <person name="Nagy L.G."/>
            <person name="Koehler G."/>
            <person name="Ransdell A.S."/>
            <person name="Younus H."/>
            <person name="Chow J."/>
            <person name="Chiniquy J."/>
            <person name="Lipzen A."/>
            <person name="Tritt A."/>
            <person name="Sun H."/>
            <person name="Haridas S."/>
            <person name="LaButti K."/>
            <person name="Ohm R.A."/>
            <person name="Kues U."/>
            <person name="Blanchette R.A."/>
            <person name="Grigoriev I.V."/>
            <person name="Minto R.E."/>
            <person name="Hibbett D.S."/>
        </authorList>
    </citation>
    <scope>NUCLEOTIDE SEQUENCE [LARGE SCALE GENOMIC DNA]</scope>
    <source>
        <strain evidence="12 13">FP15055 ss-10</strain>
    </source>
</reference>
<dbReference type="GO" id="GO:0005506">
    <property type="term" value="F:iron ion binding"/>
    <property type="evidence" value="ECO:0007669"/>
    <property type="project" value="UniProtKB-UniRule"/>
</dbReference>
<dbReference type="SUPFAM" id="SSF51182">
    <property type="entry name" value="RmlC-like cupins"/>
    <property type="match status" value="1"/>
</dbReference>
<dbReference type="GO" id="GO:0005737">
    <property type="term" value="C:cytoplasm"/>
    <property type="evidence" value="ECO:0007669"/>
    <property type="project" value="UniProtKB-SubCell"/>
</dbReference>
<dbReference type="OrthoDB" id="1867259at2759"/>
<dbReference type="HAMAP" id="MF_03154">
    <property type="entry name" value="Salvage_MtnD_euk"/>
    <property type="match status" value="1"/>
</dbReference>
<dbReference type="EC" id="1.13.11.54" evidence="11"/>
<comment type="similarity">
    <text evidence="11">Belongs to the acireductone dioxygenase (ARD) family.</text>
</comment>
<dbReference type="EMBL" id="KN880435">
    <property type="protein sequence ID" value="KIY73490.1"/>
    <property type="molecule type" value="Genomic_DNA"/>
</dbReference>
<evidence type="ECO:0000256" key="5">
    <source>
        <dbReference type="ARBA" id="ARBA00022723"/>
    </source>
</evidence>
<protein>
    <recommendedName>
        <fullName evidence="11">Acireductone dioxygenase</fullName>
    </recommendedName>
    <alternativeName>
        <fullName evidence="11">Acireductone dioxygenase (Fe(2+)-requiring)</fullName>
        <shortName evidence="11">ARD'</shortName>
        <shortName evidence="11">Fe-ARD</shortName>
        <ecNumber evidence="11">1.13.11.54</ecNumber>
    </alternativeName>
    <alternativeName>
        <fullName evidence="11">Acireductone dioxygenase (Ni(2+)-requiring)</fullName>
        <shortName evidence="11">ARD</shortName>
        <shortName evidence="11">Ni-ARD</shortName>
        <ecNumber evidence="11">1.13.11.53</ecNumber>
    </alternativeName>
</protein>
<dbReference type="GO" id="GO:0010309">
    <property type="term" value="F:acireductone dioxygenase [iron(II)-requiring] activity"/>
    <property type="evidence" value="ECO:0007669"/>
    <property type="project" value="UniProtKB-UniRule"/>
</dbReference>
<evidence type="ECO:0000256" key="8">
    <source>
        <dbReference type="ARBA" id="ARBA00023004"/>
    </source>
</evidence>
<keyword evidence="10 11" id="KW-0539">Nucleus</keyword>
<comment type="cofactor">
    <cofactor evidence="11">
        <name>Fe(2+)</name>
        <dbReference type="ChEBI" id="CHEBI:29033"/>
    </cofactor>
    <cofactor evidence="11">
        <name>Ni(2+)</name>
        <dbReference type="ChEBI" id="CHEBI:49786"/>
    </cofactor>
    <text evidence="11">Binds either 1 Fe or Ni cation per monomer. Iron-binding promotes an acireductone dioxygenase reaction producing 2-keto-4-methylthiobutyrate, while nickel-binding promotes an acireductone dioxygenase reaction producing 3-(methylsulfanyl)propanoate.</text>
</comment>
<evidence type="ECO:0000256" key="4">
    <source>
        <dbReference type="ARBA" id="ARBA00022605"/>
    </source>
</evidence>
<evidence type="ECO:0000256" key="6">
    <source>
        <dbReference type="ARBA" id="ARBA00022964"/>
    </source>
</evidence>
<dbReference type="InterPro" id="IPR014710">
    <property type="entry name" value="RmlC-like_jellyroll"/>
</dbReference>
<comment type="catalytic activity">
    <reaction evidence="1 11">
        <text>1,2-dihydroxy-5-(methylsulfanyl)pent-1-en-3-one + O2 = 4-methylsulfanyl-2-oxobutanoate + formate + 2 H(+)</text>
        <dbReference type="Rhea" id="RHEA:24504"/>
        <dbReference type="ChEBI" id="CHEBI:15378"/>
        <dbReference type="ChEBI" id="CHEBI:15379"/>
        <dbReference type="ChEBI" id="CHEBI:15740"/>
        <dbReference type="ChEBI" id="CHEBI:16723"/>
        <dbReference type="ChEBI" id="CHEBI:49252"/>
        <dbReference type="EC" id="1.13.11.54"/>
    </reaction>
</comment>
<dbReference type="Proteomes" id="UP000054007">
    <property type="component" value="Unassembled WGS sequence"/>
</dbReference>
<feature type="binding site" evidence="11">
    <location>
        <position position="86"/>
    </location>
    <ligand>
        <name>Fe(2+)</name>
        <dbReference type="ChEBI" id="CHEBI:29033"/>
        <note>for iron-dependent acireductone dioxygenase activity</note>
    </ligand>
</feature>
<dbReference type="InterPro" id="IPR004313">
    <property type="entry name" value="ARD"/>
</dbReference>
<accession>A0A0D7BTA8</accession>
<keyword evidence="3 11" id="KW-0533">Nickel</keyword>
<dbReference type="GO" id="GO:0019509">
    <property type="term" value="P:L-methionine salvage from methylthioadenosine"/>
    <property type="evidence" value="ECO:0007669"/>
    <property type="project" value="UniProtKB-UniRule"/>
</dbReference>
<dbReference type="Gene3D" id="2.60.120.10">
    <property type="entry name" value="Jelly Rolls"/>
    <property type="match status" value="1"/>
</dbReference>
<dbReference type="GO" id="GO:0016151">
    <property type="term" value="F:nickel cation binding"/>
    <property type="evidence" value="ECO:0007669"/>
    <property type="project" value="UniProtKB-UniRule"/>
</dbReference>
<evidence type="ECO:0000313" key="12">
    <source>
        <dbReference type="EMBL" id="KIY73490.1"/>
    </source>
</evidence>
<feature type="binding site" evidence="11">
    <location>
        <position position="90"/>
    </location>
    <ligand>
        <name>Ni(2+)</name>
        <dbReference type="ChEBI" id="CHEBI:49786"/>
        <note>for nickel-dependent acireductone dioxygenase activity</note>
    </ligand>
</feature>
<dbReference type="PANTHER" id="PTHR23418:SF0">
    <property type="entry name" value="ACIREDUCTONE DIOXYGENASE"/>
    <property type="match status" value="1"/>
</dbReference>
<dbReference type="InterPro" id="IPR027496">
    <property type="entry name" value="ARD_euk"/>
</dbReference>
<keyword evidence="6 11" id="KW-0223">Dioxygenase</keyword>
<keyword evidence="2 11" id="KW-0963">Cytoplasm</keyword>
<dbReference type="GO" id="GO:0010308">
    <property type="term" value="F:acireductone dioxygenase (Ni2+-requiring) activity"/>
    <property type="evidence" value="ECO:0007669"/>
    <property type="project" value="UniProtKB-UniRule"/>
</dbReference>
<dbReference type="PANTHER" id="PTHR23418">
    <property type="entry name" value="ACIREDUCTONE DIOXYGENASE"/>
    <property type="match status" value="1"/>
</dbReference>
<evidence type="ECO:0000256" key="10">
    <source>
        <dbReference type="ARBA" id="ARBA00023242"/>
    </source>
</evidence>
<dbReference type="GO" id="GO:0005634">
    <property type="term" value="C:nucleus"/>
    <property type="evidence" value="ECO:0007669"/>
    <property type="project" value="UniProtKB-SubCell"/>
</dbReference>
<dbReference type="CDD" id="cd02232">
    <property type="entry name" value="cupin_ARD"/>
    <property type="match status" value="1"/>
</dbReference>
<feature type="binding site" evidence="11">
    <location>
        <position position="84"/>
    </location>
    <ligand>
        <name>Fe(2+)</name>
        <dbReference type="ChEBI" id="CHEBI:29033"/>
        <note>for iron-dependent acireductone dioxygenase activity</note>
    </ligand>
</feature>
<organism evidence="12 13">
    <name type="scientific">Cylindrobasidium torrendii FP15055 ss-10</name>
    <dbReference type="NCBI Taxonomy" id="1314674"/>
    <lineage>
        <taxon>Eukaryota</taxon>
        <taxon>Fungi</taxon>
        <taxon>Dikarya</taxon>
        <taxon>Basidiomycota</taxon>
        <taxon>Agaricomycotina</taxon>
        <taxon>Agaricomycetes</taxon>
        <taxon>Agaricomycetidae</taxon>
        <taxon>Agaricales</taxon>
        <taxon>Marasmiineae</taxon>
        <taxon>Physalacriaceae</taxon>
        <taxon>Cylindrobasidium</taxon>
    </lineage>
</organism>
<comment type="pathway">
    <text evidence="11">Amino-acid biosynthesis; L-methionine biosynthesis via salvage pathway; L-methionine from S-methyl-5-thio-alpha-D-ribose 1-phosphate: step 5/6.</text>
</comment>
<feature type="binding site" evidence="11">
    <location>
        <position position="86"/>
    </location>
    <ligand>
        <name>Ni(2+)</name>
        <dbReference type="ChEBI" id="CHEBI:49786"/>
        <note>for nickel-dependent acireductone dioxygenase activity</note>
    </ligand>
</feature>